<name>A0ABR3UKW6_9PLEO</name>
<dbReference type="EMBL" id="JBHGVX010000003">
    <property type="protein sequence ID" value="KAL1797092.1"/>
    <property type="molecule type" value="Genomic_DNA"/>
</dbReference>
<evidence type="ECO:0000256" key="1">
    <source>
        <dbReference type="SAM" id="MobiDB-lite"/>
    </source>
</evidence>
<evidence type="ECO:0000313" key="3">
    <source>
        <dbReference type="Proteomes" id="UP001578633"/>
    </source>
</evidence>
<proteinExistence type="predicted"/>
<accession>A0ABR3UKW6</accession>
<dbReference type="RefSeq" id="XP_069307676.1">
    <property type="nucleotide sequence ID" value="XM_069450148.1"/>
</dbReference>
<dbReference type="GeneID" id="96084020"/>
<feature type="compositionally biased region" description="Acidic residues" evidence="1">
    <location>
        <begin position="62"/>
        <end position="71"/>
    </location>
</feature>
<sequence>MRKHVNQQHSVQLSRWSSPSAASYAEHAAQLWRPVKVQTFFRERRYVRYFIVQEQKQRQEQEQEPAQEQEQEQAQGKPQTAEQKEADSYKQRLATLSPEEASAKDRTGWFKRTQWDEHLQTYPDWRLLSYAIRLPAANEPALQHVVQLVEQLVEEAV</sequence>
<dbReference type="Proteomes" id="UP001578633">
    <property type="component" value="Chromosome 3"/>
</dbReference>
<gene>
    <name evidence="2" type="ORF">ACET3X_003698</name>
</gene>
<keyword evidence="3" id="KW-1185">Reference proteome</keyword>
<organism evidence="2 3">
    <name type="scientific">Alternaria dauci</name>
    <dbReference type="NCBI Taxonomy" id="48095"/>
    <lineage>
        <taxon>Eukaryota</taxon>
        <taxon>Fungi</taxon>
        <taxon>Dikarya</taxon>
        <taxon>Ascomycota</taxon>
        <taxon>Pezizomycotina</taxon>
        <taxon>Dothideomycetes</taxon>
        <taxon>Pleosporomycetidae</taxon>
        <taxon>Pleosporales</taxon>
        <taxon>Pleosporineae</taxon>
        <taxon>Pleosporaceae</taxon>
        <taxon>Alternaria</taxon>
        <taxon>Alternaria sect. Porri</taxon>
    </lineage>
</organism>
<reference evidence="2 3" key="1">
    <citation type="submission" date="2024-09" db="EMBL/GenBank/DDBJ databases">
        <title>T2T genomes of carrot and Alternaria dauci and their utility for understanding host-pathogen interaction during carrot leaf blight disease.</title>
        <authorList>
            <person name="Liu W."/>
            <person name="Xu S."/>
            <person name="Ou C."/>
            <person name="Liu X."/>
            <person name="Zhuang F."/>
            <person name="Deng X.W."/>
        </authorList>
    </citation>
    <scope>NUCLEOTIDE SEQUENCE [LARGE SCALE GENOMIC DNA]</scope>
    <source>
        <strain evidence="2 3">A2016</strain>
    </source>
</reference>
<comment type="caution">
    <text evidence="2">The sequence shown here is derived from an EMBL/GenBank/DDBJ whole genome shotgun (WGS) entry which is preliminary data.</text>
</comment>
<feature type="region of interest" description="Disordered" evidence="1">
    <location>
        <begin position="57"/>
        <end position="103"/>
    </location>
</feature>
<evidence type="ECO:0000313" key="2">
    <source>
        <dbReference type="EMBL" id="KAL1797092.1"/>
    </source>
</evidence>
<protein>
    <submittedName>
        <fullName evidence="2">Uncharacterized protein</fullName>
    </submittedName>
</protein>